<dbReference type="InterPro" id="IPR008999">
    <property type="entry name" value="Actin-crosslinking"/>
</dbReference>
<name>A0A3B6TEG1_WHEAT</name>
<evidence type="ECO:0000259" key="3">
    <source>
        <dbReference type="Pfam" id="PF22932"/>
    </source>
</evidence>
<reference evidence="4" key="1">
    <citation type="submission" date="2018-08" db="EMBL/GenBank/DDBJ databases">
        <authorList>
            <person name="Rossello M."/>
        </authorList>
    </citation>
    <scope>NUCLEOTIDE SEQUENCE [LARGE SCALE GENOMIC DNA]</scope>
    <source>
        <strain evidence="4">cv. Chinese Spring</strain>
    </source>
</reference>
<dbReference type="GeneID" id="123166886"/>
<dbReference type="STRING" id="4565.A0A3B6TEG1"/>
<feature type="compositionally biased region" description="Polar residues" evidence="1">
    <location>
        <begin position="139"/>
        <end position="150"/>
    </location>
</feature>
<dbReference type="Gramene" id="TraesCS7D02G119500.1">
    <property type="protein sequence ID" value="TraesCS7D02G119500.1"/>
    <property type="gene ID" value="TraesCS7D02G119500"/>
</dbReference>
<evidence type="ECO:0000313" key="4">
    <source>
        <dbReference type="EnsemblPlants" id="TraesCS7D02G119500.1"/>
    </source>
</evidence>
<dbReference type="EnsemblPlants" id="TraesCS7D02G119500.1">
    <property type="protein sequence ID" value="TraesCS7D02G119500.1"/>
    <property type="gene ID" value="TraesCS7D02G119500"/>
</dbReference>
<dbReference type="SMR" id="A0A3B6TEG1"/>
<sequence>MESRCASRGEQRTPGHKHSQDSEIQLQATEISEITHAMAALLDLMLVRSSPSPRLVVAPQACAAPVAGAPGEGEGAMPPAVPCLRAVVLREALRERLAGEWEERRRRPRPPPLHLRVGQCGRNRKRKWAGPRRRPSTPPSAQSPRVTASPNKARFSSSPRRRSAYEKSFILSASPAMDQFHDRHHVRLRSCVLRTYLHADHDGERVSLSRRRDSLNTAWVVHIHQRADGPYLLLHSAAYGHYLGTTFKPAPLGHHGCRTEQRDYDDEPDLMAVMWKAARAGVRDIILLRDVAGRYLRANDRYLPWNTGVTVDNKVSALMYWTVEHIPDRDGPPGLPGPIHTPSPGYHSLMLWRNPVVSRLIRFMLSDPNGPIYTQHCWTTLRFRGRSVFHLRDELARRIAFVLDGRQSFDLVMCVRAGRRGRLTPLVIDLPSSGYGETLWIVVFMSGTPAYNALRHPDVDAE</sequence>
<dbReference type="Gramene" id="TraesCS7D03G0268000.1">
    <property type="protein sequence ID" value="TraesCS7D03G0268000.1.CDS"/>
    <property type="gene ID" value="TraesCS7D03G0268000"/>
</dbReference>
<keyword evidence="5" id="KW-1185">Reference proteome</keyword>
<dbReference type="OrthoDB" id="617902at2759"/>
<organism evidence="4">
    <name type="scientific">Triticum aestivum</name>
    <name type="common">Wheat</name>
    <dbReference type="NCBI Taxonomy" id="4565"/>
    <lineage>
        <taxon>Eukaryota</taxon>
        <taxon>Viridiplantae</taxon>
        <taxon>Streptophyta</taxon>
        <taxon>Embryophyta</taxon>
        <taxon>Tracheophyta</taxon>
        <taxon>Spermatophyta</taxon>
        <taxon>Magnoliopsida</taxon>
        <taxon>Liliopsida</taxon>
        <taxon>Poales</taxon>
        <taxon>Poaceae</taxon>
        <taxon>BOP clade</taxon>
        <taxon>Pooideae</taxon>
        <taxon>Triticodae</taxon>
        <taxon>Triticeae</taxon>
        <taxon>Triticinae</taxon>
        <taxon>Triticum</taxon>
    </lineage>
</organism>
<dbReference type="PANTHER" id="PTHR31205">
    <property type="entry name" value="ACTIN CROSS-LINKING PROTEIN (DUF569)"/>
    <property type="match status" value="1"/>
</dbReference>
<feature type="compositionally biased region" description="Basic and acidic residues" evidence="1">
    <location>
        <begin position="1"/>
        <end position="21"/>
    </location>
</feature>
<feature type="region of interest" description="Disordered" evidence="1">
    <location>
        <begin position="101"/>
        <end position="161"/>
    </location>
</feature>
<dbReference type="InterPro" id="IPR054726">
    <property type="entry name" value="Ubiq_DUF569-assoc"/>
</dbReference>
<dbReference type="Pfam" id="PF22932">
    <property type="entry name" value="Ubiq_DUF_assoc"/>
    <property type="match status" value="1"/>
</dbReference>
<feature type="domain" description="DUF569" evidence="3">
    <location>
        <begin position="358"/>
        <end position="444"/>
    </location>
</feature>
<dbReference type="Pfam" id="PF04601">
    <property type="entry name" value="DUF569"/>
    <property type="match status" value="1"/>
</dbReference>
<dbReference type="CDD" id="cd23340">
    <property type="entry name" value="beta-trefoil_FSCN_ACP-like"/>
    <property type="match status" value="1"/>
</dbReference>
<evidence type="ECO:0000259" key="2">
    <source>
        <dbReference type="Pfam" id="PF04601"/>
    </source>
</evidence>
<dbReference type="PANTHER" id="PTHR31205:SF79">
    <property type="entry name" value="DUF569 DOMAIN-CONTAINING PROTEIN"/>
    <property type="match status" value="1"/>
</dbReference>
<accession>A0A3B6TEG1</accession>
<dbReference type="Proteomes" id="UP000019116">
    <property type="component" value="Chromosome 7D"/>
</dbReference>
<gene>
    <name evidence="4" type="primary">LOC123166886</name>
</gene>
<dbReference type="SUPFAM" id="SSF50405">
    <property type="entry name" value="Actin-crosslinking proteins"/>
    <property type="match status" value="1"/>
</dbReference>
<dbReference type="OMA" id="HIHQRAD"/>
<evidence type="ECO:0000256" key="1">
    <source>
        <dbReference type="SAM" id="MobiDB-lite"/>
    </source>
</evidence>
<evidence type="ECO:0000313" key="5">
    <source>
        <dbReference type="Proteomes" id="UP000019116"/>
    </source>
</evidence>
<proteinExistence type="predicted"/>
<dbReference type="RefSeq" id="XP_044440629.1">
    <property type="nucleotide sequence ID" value="XM_044584694.1"/>
</dbReference>
<dbReference type="InterPro" id="IPR007679">
    <property type="entry name" value="DUF569"/>
</dbReference>
<feature type="compositionally biased region" description="Basic residues" evidence="1">
    <location>
        <begin position="122"/>
        <end position="135"/>
    </location>
</feature>
<feature type="region of interest" description="Disordered" evidence="1">
    <location>
        <begin position="1"/>
        <end position="23"/>
    </location>
</feature>
<dbReference type="AlphaFoldDB" id="A0A3B6TEG1"/>
<reference evidence="4" key="2">
    <citation type="submission" date="2018-10" db="UniProtKB">
        <authorList>
            <consortium name="EnsemblPlants"/>
        </authorList>
    </citation>
    <scope>IDENTIFICATION</scope>
</reference>
<protein>
    <submittedName>
        <fullName evidence="4">Uncharacterized protein</fullName>
    </submittedName>
</protein>
<dbReference type="KEGG" id="taes:123166886"/>
<feature type="domain" description="DUF569" evidence="2">
    <location>
        <begin position="177"/>
        <end position="317"/>
    </location>
</feature>